<dbReference type="InterPro" id="IPR001387">
    <property type="entry name" value="Cro/C1-type_HTH"/>
</dbReference>
<reference evidence="2 3" key="1">
    <citation type="submission" date="2017-06" db="EMBL/GenBank/DDBJ databases">
        <authorList>
            <person name="Kim H.J."/>
            <person name="Triplett B.A."/>
        </authorList>
    </citation>
    <scope>NUCLEOTIDE SEQUENCE [LARGE SCALE GENOMIC DNA]</scope>
    <source>
        <strain evidence="2 3">DSM 29150</strain>
    </source>
</reference>
<dbReference type="SUPFAM" id="SSF47413">
    <property type="entry name" value="lambda repressor-like DNA-binding domains"/>
    <property type="match status" value="1"/>
</dbReference>
<dbReference type="PROSITE" id="PS50943">
    <property type="entry name" value="HTH_CROC1"/>
    <property type="match status" value="1"/>
</dbReference>
<name>A0A238Y2G4_9FLAO</name>
<feature type="domain" description="HTH cro/C1-type" evidence="1">
    <location>
        <begin position="11"/>
        <end position="50"/>
    </location>
</feature>
<dbReference type="Proteomes" id="UP000198384">
    <property type="component" value="Unassembled WGS sequence"/>
</dbReference>
<dbReference type="Gene3D" id="1.10.260.40">
    <property type="entry name" value="lambda repressor-like DNA-binding domains"/>
    <property type="match status" value="1"/>
</dbReference>
<dbReference type="OrthoDB" id="1410291at2"/>
<evidence type="ECO:0000313" key="2">
    <source>
        <dbReference type="EMBL" id="SNR64764.1"/>
    </source>
</evidence>
<dbReference type="InterPro" id="IPR010982">
    <property type="entry name" value="Lambda_DNA-bd_dom_sf"/>
</dbReference>
<sequence length="288" mass="34328">MKRYESIGELLIDYRAFNNLSQTDFADLLKVDTRTIQRWERGQTLVKSEKEEEIVVKTLLPYQLVRNLNAAVVIPTFYDFRIRKYSLSEISNETPDALWFKRELASKNKNIRTIDFSFDKKYLVKYFEFQKEVPNSILKAIEKGIKLLPELNLIITDDSGYYSGHSIVLPIKQSTFLKMKNKELREDELTENDVVSNHTQEPQVFYNYEISVDCNTNLYYMVREFLSFFKNLKSKYIYGGYVFRYDTYKMNEQVGLNVVWEEEPRLDKSGIEIFPRFYEGTFEEYLKE</sequence>
<protein>
    <submittedName>
        <fullName evidence="2">Helix-turn-helix</fullName>
    </submittedName>
</protein>
<dbReference type="EMBL" id="FZNT01000007">
    <property type="protein sequence ID" value="SNR64764.1"/>
    <property type="molecule type" value="Genomic_DNA"/>
</dbReference>
<dbReference type="CDD" id="cd00093">
    <property type="entry name" value="HTH_XRE"/>
    <property type="match status" value="1"/>
</dbReference>
<dbReference type="RefSeq" id="WP_089382197.1">
    <property type="nucleotide sequence ID" value="NZ_FZNT01000007.1"/>
</dbReference>
<evidence type="ECO:0000259" key="1">
    <source>
        <dbReference type="PROSITE" id="PS50943"/>
    </source>
</evidence>
<dbReference type="GO" id="GO:0003677">
    <property type="term" value="F:DNA binding"/>
    <property type="evidence" value="ECO:0007669"/>
    <property type="project" value="InterPro"/>
</dbReference>
<evidence type="ECO:0000313" key="3">
    <source>
        <dbReference type="Proteomes" id="UP000198384"/>
    </source>
</evidence>
<accession>A0A238Y2G4</accession>
<dbReference type="Pfam" id="PF01381">
    <property type="entry name" value="HTH_3"/>
    <property type="match status" value="1"/>
</dbReference>
<dbReference type="AlphaFoldDB" id="A0A238Y2G4"/>
<gene>
    <name evidence="2" type="ORF">SAMN06265371_107214</name>
</gene>
<keyword evidence="3" id="KW-1185">Reference proteome</keyword>
<organism evidence="2 3">
    <name type="scientific">Lutibacter agarilyticus</name>
    <dbReference type="NCBI Taxonomy" id="1109740"/>
    <lineage>
        <taxon>Bacteria</taxon>
        <taxon>Pseudomonadati</taxon>
        <taxon>Bacteroidota</taxon>
        <taxon>Flavobacteriia</taxon>
        <taxon>Flavobacteriales</taxon>
        <taxon>Flavobacteriaceae</taxon>
        <taxon>Lutibacter</taxon>
    </lineage>
</organism>
<proteinExistence type="predicted"/>